<evidence type="ECO:0000313" key="10">
    <source>
        <dbReference type="Proteomes" id="UP000199296"/>
    </source>
</evidence>
<name>A0A1G7X1C7_9FLAO</name>
<gene>
    <name evidence="9" type="ORF">SAMN04488027_10720</name>
</gene>
<evidence type="ECO:0000256" key="1">
    <source>
        <dbReference type="ARBA" id="ARBA00004651"/>
    </source>
</evidence>
<evidence type="ECO:0000313" key="9">
    <source>
        <dbReference type="EMBL" id="SDG77937.1"/>
    </source>
</evidence>
<dbReference type="InterPro" id="IPR028362">
    <property type="entry name" value="AlgI"/>
</dbReference>
<feature type="transmembrane region" description="Helical" evidence="8">
    <location>
        <begin position="191"/>
        <end position="215"/>
    </location>
</feature>
<feature type="transmembrane region" description="Helical" evidence="8">
    <location>
        <begin position="440"/>
        <end position="458"/>
    </location>
</feature>
<comment type="subcellular location">
    <subcellularLocation>
        <location evidence="1">Cell membrane</location>
        <topology evidence="1">Multi-pass membrane protein</topology>
    </subcellularLocation>
</comment>
<dbReference type="GO" id="GO:0005886">
    <property type="term" value="C:plasma membrane"/>
    <property type="evidence" value="ECO:0007669"/>
    <property type="project" value="UniProtKB-SubCell"/>
</dbReference>
<sequence>MLFNSLSFIVFLVIVLALYYSKLFHWTNKKRMLLLASYVFYGFWNPPLVLLLWISTLVDWTAGNKLAVESHPRKRKLWLLLSLAVNLGFLAFFKYRDFLLDSFTSVAHTYGYGYEAQPMDIILPMGISFYTFQTMSYTIDIYNKKINPARSFLDFALYVTFFPQLVAGPIVRAQGLITQFYEEKKANVRQFLWGTFLLTIGLFQKIVLADTLLAGTSDQVFGSQKILNSLDAWTGTLAFSGQIFFDFAGYSTCAIGIALMLGIILPDNFRYPYASVGFSDFWRRWHITLSTWLRDYLYIPLGGNRHGIVRMYAALMITMLLGGLWHGAAWTFVVWGGLHGLYLIIERILRSKIQIKLTAFNGILLALFTYILVNFTWVFFRAREFSVAKNMLSSMLFMNEEGEKIIETFDVLKVFVLIILLFISHWLMRRTSLREVSLSMSPVTLGIVWAIMLFLIVICQGNSEQFIYFQF</sequence>
<comment type="similarity">
    <text evidence="2 7">Belongs to the membrane-bound acyltransferase family.</text>
</comment>
<dbReference type="GO" id="GO:0042121">
    <property type="term" value="P:alginic acid biosynthetic process"/>
    <property type="evidence" value="ECO:0007669"/>
    <property type="project" value="InterPro"/>
</dbReference>
<dbReference type="OrthoDB" id="9805788at2"/>
<feature type="transmembrane region" description="Helical" evidence="8">
    <location>
        <begin position="152"/>
        <end position="171"/>
    </location>
</feature>
<evidence type="ECO:0000256" key="6">
    <source>
        <dbReference type="ARBA" id="ARBA00023136"/>
    </source>
</evidence>
<organism evidence="9 10">
    <name type="scientific">Psychroflexus sediminis</name>
    <dbReference type="NCBI Taxonomy" id="470826"/>
    <lineage>
        <taxon>Bacteria</taxon>
        <taxon>Pseudomonadati</taxon>
        <taxon>Bacteroidota</taxon>
        <taxon>Flavobacteriia</taxon>
        <taxon>Flavobacteriales</taxon>
        <taxon>Flavobacteriaceae</taxon>
        <taxon>Psychroflexus</taxon>
    </lineage>
</organism>
<evidence type="ECO:0000256" key="3">
    <source>
        <dbReference type="ARBA" id="ARBA00022475"/>
    </source>
</evidence>
<keyword evidence="7" id="KW-0012">Acyltransferase</keyword>
<accession>A0A1G7X1C7</accession>
<evidence type="ECO:0000256" key="8">
    <source>
        <dbReference type="SAM" id="Phobius"/>
    </source>
</evidence>
<dbReference type="PANTHER" id="PTHR13285">
    <property type="entry name" value="ACYLTRANSFERASE"/>
    <property type="match status" value="1"/>
</dbReference>
<dbReference type="InterPro" id="IPR004299">
    <property type="entry name" value="MBOAT_fam"/>
</dbReference>
<dbReference type="PIRSF" id="PIRSF500217">
    <property type="entry name" value="AlgI"/>
    <property type="match status" value="1"/>
</dbReference>
<protein>
    <submittedName>
        <fullName evidence="9">Alginate O-acetyltransferase complex protein AlgI</fullName>
    </submittedName>
</protein>
<keyword evidence="6 7" id="KW-0472">Membrane</keyword>
<dbReference type="AlphaFoldDB" id="A0A1G7X1C7"/>
<dbReference type="GO" id="GO:0016746">
    <property type="term" value="F:acyltransferase activity"/>
    <property type="evidence" value="ECO:0007669"/>
    <property type="project" value="UniProtKB-KW"/>
</dbReference>
<dbReference type="RefSeq" id="WP_093367953.1">
    <property type="nucleotide sequence ID" value="NZ_FNCW01000007.1"/>
</dbReference>
<proteinExistence type="inferred from homology"/>
<dbReference type="Proteomes" id="UP000199296">
    <property type="component" value="Unassembled WGS sequence"/>
</dbReference>
<feature type="transmembrane region" description="Helical" evidence="8">
    <location>
        <begin position="411"/>
        <end position="428"/>
    </location>
</feature>
<feature type="transmembrane region" description="Helical" evidence="8">
    <location>
        <begin position="33"/>
        <end position="57"/>
    </location>
</feature>
<feature type="transmembrane region" description="Helical" evidence="8">
    <location>
        <begin position="243"/>
        <end position="265"/>
    </location>
</feature>
<dbReference type="InterPro" id="IPR024194">
    <property type="entry name" value="Ac/AlaTfrase_AlgI/DltB"/>
</dbReference>
<dbReference type="PIRSF" id="PIRSF016636">
    <property type="entry name" value="AlgI_DltB"/>
    <property type="match status" value="1"/>
</dbReference>
<keyword evidence="4 8" id="KW-0812">Transmembrane</keyword>
<keyword evidence="3 7" id="KW-1003">Cell membrane</keyword>
<evidence type="ECO:0000256" key="7">
    <source>
        <dbReference type="PIRNR" id="PIRNR016636"/>
    </source>
</evidence>
<dbReference type="PANTHER" id="PTHR13285:SF18">
    <property type="entry name" value="PROTEIN-CYSTEINE N-PALMITOYLTRANSFERASE RASP"/>
    <property type="match status" value="1"/>
</dbReference>
<feature type="transmembrane region" description="Helical" evidence="8">
    <location>
        <begin position="357"/>
        <end position="380"/>
    </location>
</feature>
<dbReference type="InterPro" id="IPR051085">
    <property type="entry name" value="MB_O-acyltransferase"/>
</dbReference>
<feature type="transmembrane region" description="Helical" evidence="8">
    <location>
        <begin position="77"/>
        <end position="95"/>
    </location>
</feature>
<keyword evidence="7 9" id="KW-0808">Transferase</keyword>
<feature type="transmembrane region" description="Helical" evidence="8">
    <location>
        <begin position="312"/>
        <end position="345"/>
    </location>
</feature>
<reference evidence="9 10" key="1">
    <citation type="submission" date="2016-10" db="EMBL/GenBank/DDBJ databases">
        <authorList>
            <person name="de Groot N.N."/>
        </authorList>
    </citation>
    <scope>NUCLEOTIDE SEQUENCE [LARGE SCALE GENOMIC DNA]</scope>
    <source>
        <strain evidence="9 10">DSM 19803</strain>
    </source>
</reference>
<feature type="transmembrane region" description="Helical" evidence="8">
    <location>
        <begin position="6"/>
        <end position="21"/>
    </location>
</feature>
<evidence type="ECO:0000256" key="2">
    <source>
        <dbReference type="ARBA" id="ARBA00010323"/>
    </source>
</evidence>
<evidence type="ECO:0000256" key="5">
    <source>
        <dbReference type="ARBA" id="ARBA00022989"/>
    </source>
</evidence>
<dbReference type="Pfam" id="PF03062">
    <property type="entry name" value="MBOAT"/>
    <property type="match status" value="1"/>
</dbReference>
<evidence type="ECO:0000256" key="4">
    <source>
        <dbReference type="ARBA" id="ARBA00022692"/>
    </source>
</evidence>
<dbReference type="EMBL" id="FNCW01000007">
    <property type="protein sequence ID" value="SDG77937.1"/>
    <property type="molecule type" value="Genomic_DNA"/>
</dbReference>
<keyword evidence="5 8" id="KW-1133">Transmembrane helix</keyword>
<dbReference type="STRING" id="470826.SAMN04488027_10720"/>
<keyword evidence="10" id="KW-1185">Reference proteome</keyword>